<organism evidence="1 2">
    <name type="scientific">Amycolatopsis saalfeldensis</name>
    <dbReference type="NCBI Taxonomy" id="394193"/>
    <lineage>
        <taxon>Bacteria</taxon>
        <taxon>Bacillati</taxon>
        <taxon>Actinomycetota</taxon>
        <taxon>Actinomycetes</taxon>
        <taxon>Pseudonocardiales</taxon>
        <taxon>Pseudonocardiaceae</taxon>
        <taxon>Amycolatopsis</taxon>
    </lineage>
</organism>
<evidence type="ECO:0000313" key="2">
    <source>
        <dbReference type="Proteomes" id="UP000198582"/>
    </source>
</evidence>
<dbReference type="EMBL" id="FOEF01000013">
    <property type="protein sequence ID" value="SEP49721.1"/>
    <property type="molecule type" value="Genomic_DNA"/>
</dbReference>
<accession>A0A1H8YCJ2</accession>
<reference evidence="1 2" key="1">
    <citation type="submission" date="2016-10" db="EMBL/GenBank/DDBJ databases">
        <authorList>
            <person name="de Groot N.N."/>
        </authorList>
    </citation>
    <scope>NUCLEOTIDE SEQUENCE [LARGE SCALE GENOMIC DNA]</scope>
    <source>
        <strain evidence="1 2">DSM 44993</strain>
    </source>
</reference>
<gene>
    <name evidence="1" type="ORF">SAMN04489732_113180</name>
</gene>
<protein>
    <submittedName>
        <fullName evidence="1">Uncharacterized protein</fullName>
    </submittedName>
</protein>
<proteinExistence type="predicted"/>
<dbReference type="Proteomes" id="UP000198582">
    <property type="component" value="Unassembled WGS sequence"/>
</dbReference>
<sequence>MRPKGFEPLTF</sequence>
<evidence type="ECO:0000313" key="1">
    <source>
        <dbReference type="EMBL" id="SEP49721.1"/>
    </source>
</evidence>
<name>A0A1H8YCJ2_9PSEU</name>
<keyword evidence="2" id="KW-1185">Reference proteome</keyword>